<dbReference type="GO" id="GO:0005737">
    <property type="term" value="C:cytoplasm"/>
    <property type="evidence" value="ECO:0007669"/>
    <property type="project" value="TreeGrafter"/>
</dbReference>
<dbReference type="Pfam" id="PF00668">
    <property type="entry name" value="Condensation"/>
    <property type="match status" value="1"/>
</dbReference>
<evidence type="ECO:0000313" key="3">
    <source>
        <dbReference type="Proteomes" id="UP000182567"/>
    </source>
</evidence>
<evidence type="ECO:0000259" key="1">
    <source>
        <dbReference type="PROSITE" id="PS50075"/>
    </source>
</evidence>
<dbReference type="GO" id="GO:0044550">
    <property type="term" value="P:secondary metabolite biosynthetic process"/>
    <property type="evidence" value="ECO:0007669"/>
    <property type="project" value="TreeGrafter"/>
</dbReference>
<dbReference type="PROSITE" id="PS50075">
    <property type="entry name" value="CARRIER"/>
    <property type="match status" value="1"/>
</dbReference>
<dbReference type="AlphaFoldDB" id="A0A1J0EE83"/>
<dbReference type="InterPro" id="IPR023213">
    <property type="entry name" value="CAT-like_dom_sf"/>
</dbReference>
<gene>
    <name evidence="2" type="ORF">BLL42_00865</name>
</gene>
<dbReference type="GO" id="GO:0043041">
    <property type="term" value="P:amino acid activation for nonribosomal peptide biosynthetic process"/>
    <property type="evidence" value="ECO:0007669"/>
    <property type="project" value="TreeGrafter"/>
</dbReference>
<dbReference type="GO" id="GO:0003824">
    <property type="term" value="F:catalytic activity"/>
    <property type="evidence" value="ECO:0007669"/>
    <property type="project" value="InterPro"/>
</dbReference>
<dbReference type="SUPFAM" id="SSF47336">
    <property type="entry name" value="ACP-like"/>
    <property type="match status" value="1"/>
</dbReference>
<dbReference type="SUPFAM" id="SSF52777">
    <property type="entry name" value="CoA-dependent acyltransferases"/>
    <property type="match status" value="2"/>
</dbReference>
<dbReference type="Gene3D" id="3.30.559.30">
    <property type="entry name" value="Nonribosomal peptide synthetase, condensation domain"/>
    <property type="match status" value="1"/>
</dbReference>
<dbReference type="GeneID" id="46906752"/>
<organism evidence="2 3">
    <name type="scientific">Pseudomonas frederiksbergensis</name>
    <dbReference type="NCBI Taxonomy" id="104087"/>
    <lineage>
        <taxon>Bacteria</taxon>
        <taxon>Pseudomonadati</taxon>
        <taxon>Pseudomonadota</taxon>
        <taxon>Gammaproteobacteria</taxon>
        <taxon>Pseudomonadales</taxon>
        <taxon>Pseudomonadaceae</taxon>
        <taxon>Pseudomonas</taxon>
    </lineage>
</organism>
<evidence type="ECO:0000313" key="2">
    <source>
        <dbReference type="EMBL" id="APC14358.1"/>
    </source>
</evidence>
<dbReference type="InterPro" id="IPR001242">
    <property type="entry name" value="Condensation_dom"/>
</dbReference>
<dbReference type="Gene3D" id="3.30.559.10">
    <property type="entry name" value="Chloramphenicol acetyltransferase-like domain"/>
    <property type="match status" value="1"/>
</dbReference>
<dbReference type="InterPro" id="IPR036736">
    <property type="entry name" value="ACP-like_sf"/>
</dbReference>
<accession>A0A1J0EE83</accession>
<sequence>MARLLERLTTHDTGDDRAQAVSVSARILGCSDETQVAGILETWLATTVDDLVGLEVSTRGRYDLIKDVDFRALGFDSLALVQLKNALLAQLGMHCTLKSFYSMLALSELHATLASHVNTSVWRDMNRDVNNRADTCAQDIAVSLQQTRWISLIGKDYGLRIIPYLIHCPLNTEHCRKALAQVVDEHRLLRTFFPNGRPTVRTTAQVLADFGALCTDLSSLTPLDKAKQIGDRVRVMARDLSKPADNVTWAIHFIDIGEPFFIALLGVQHLEFDGKSLTLLFDRLGDCLHYLAANEPLTRIESELSYVDYARRQQQYLNQQWPTDAGFFKGLYNAFESTTVLPAHPGFTLTTACSSSRHSVEVPGANRALVELAKRQGFSVFNAILYVYATTMAEVIGCDQLIISAINSSRGLSEFNNVIGPFTSPLPVPITVHHDWLSGISMVARTLEAIQGYPLMHPSMLIGEVSAFSGMAQDSYFSDLGINFLNYRQTADSPGKVQIEGVEILGPVSGDLLSGANVEDMRRVPGLHLVVEINADDLRFNFWFHTQRFSTVEVEGWGRRMVVHLGQLLDMARTTHGQ</sequence>
<dbReference type="OrthoDB" id="3447635at2"/>
<protein>
    <recommendedName>
        <fullName evidence="1">Carrier domain-containing protein</fullName>
    </recommendedName>
</protein>
<reference evidence="3" key="1">
    <citation type="submission" date="2016-10" db="EMBL/GenBank/DDBJ databases">
        <title>Pseudomonas frederiksbergensis ERGS4:02 complete genome.</title>
        <authorList>
            <person name="Kumar R."/>
            <person name="Acharya V."/>
            <person name="Singh D."/>
        </authorList>
    </citation>
    <scope>NUCLEOTIDE SEQUENCE [LARGE SCALE GENOMIC DNA]</scope>
    <source>
        <strain evidence="3">ERGS4:02</strain>
    </source>
</reference>
<dbReference type="Proteomes" id="UP000182567">
    <property type="component" value="Chromosome"/>
</dbReference>
<dbReference type="PANTHER" id="PTHR45527:SF1">
    <property type="entry name" value="FATTY ACID SYNTHASE"/>
    <property type="match status" value="1"/>
</dbReference>
<dbReference type="RefSeq" id="WP_071550299.1">
    <property type="nucleotide sequence ID" value="NZ_CP017886.1"/>
</dbReference>
<name>A0A1J0EE83_9PSED</name>
<dbReference type="GO" id="GO:0031177">
    <property type="term" value="F:phosphopantetheine binding"/>
    <property type="evidence" value="ECO:0007669"/>
    <property type="project" value="TreeGrafter"/>
</dbReference>
<dbReference type="Gene3D" id="1.10.1200.10">
    <property type="entry name" value="ACP-like"/>
    <property type="match status" value="1"/>
</dbReference>
<dbReference type="EMBL" id="CP017886">
    <property type="protein sequence ID" value="APC14358.1"/>
    <property type="molecule type" value="Genomic_DNA"/>
</dbReference>
<dbReference type="PANTHER" id="PTHR45527">
    <property type="entry name" value="NONRIBOSOMAL PEPTIDE SYNTHETASE"/>
    <property type="match status" value="1"/>
</dbReference>
<feature type="domain" description="Carrier" evidence="1">
    <location>
        <begin position="30"/>
        <end position="117"/>
    </location>
</feature>
<proteinExistence type="predicted"/>
<dbReference type="InterPro" id="IPR009081">
    <property type="entry name" value="PP-bd_ACP"/>
</dbReference>